<dbReference type="RefSeq" id="WP_089687834.1">
    <property type="nucleotide sequence ID" value="NZ_FNES01000014.1"/>
</dbReference>
<protein>
    <submittedName>
        <fullName evidence="1">TIGR02647 family protein</fullName>
    </submittedName>
</protein>
<dbReference type="STRING" id="376427.SAMN04487954_11463"/>
<evidence type="ECO:0000313" key="1">
    <source>
        <dbReference type="EMBL" id="SDK29643.1"/>
    </source>
</evidence>
<accession>A0A1G9AQX3</accession>
<dbReference type="NCBIfam" id="TIGR02647">
    <property type="entry name" value="DNA"/>
    <property type="match status" value="1"/>
</dbReference>
<keyword evidence="2" id="KW-1185">Reference proteome</keyword>
<dbReference type="OrthoDB" id="5600572at2"/>
<dbReference type="InterPro" id="IPR013468">
    <property type="entry name" value="CHP02647"/>
</dbReference>
<dbReference type="Pfam" id="PF18918">
    <property type="entry name" value="DUF5669"/>
    <property type="match status" value="1"/>
</dbReference>
<proteinExistence type="predicted"/>
<name>A0A1G9AQX3_9GAMM</name>
<dbReference type="AlphaFoldDB" id="A0A1G9AQX3"/>
<gene>
    <name evidence="1" type="ORF">SAMN04487954_11463</name>
</gene>
<organism evidence="1 2">
    <name type="scientific">Billgrantia gudaonensis</name>
    <dbReference type="NCBI Taxonomy" id="376427"/>
    <lineage>
        <taxon>Bacteria</taxon>
        <taxon>Pseudomonadati</taxon>
        <taxon>Pseudomonadota</taxon>
        <taxon>Gammaproteobacteria</taxon>
        <taxon>Oceanospirillales</taxon>
        <taxon>Halomonadaceae</taxon>
        <taxon>Billgrantia</taxon>
    </lineage>
</organism>
<sequence length="86" mass="9197">MTQARFTPERLDELNLLCLFNLDTTQEGLKVHAGSAPAEAVDAAVRLHAKGLLTQADGGYLTSLGVDAARHAQDLLRILTAPELTT</sequence>
<reference evidence="1 2" key="1">
    <citation type="submission" date="2016-10" db="EMBL/GenBank/DDBJ databases">
        <authorList>
            <person name="de Groot N.N."/>
        </authorList>
    </citation>
    <scope>NUCLEOTIDE SEQUENCE [LARGE SCALE GENOMIC DNA]</scope>
    <source>
        <strain evidence="1 2">CGMCC 1.6133</strain>
    </source>
</reference>
<dbReference type="EMBL" id="FNES01000014">
    <property type="protein sequence ID" value="SDK29643.1"/>
    <property type="molecule type" value="Genomic_DNA"/>
</dbReference>
<evidence type="ECO:0000313" key="2">
    <source>
        <dbReference type="Proteomes" id="UP000198525"/>
    </source>
</evidence>
<dbReference type="Proteomes" id="UP000198525">
    <property type="component" value="Unassembled WGS sequence"/>
</dbReference>